<keyword evidence="2" id="KW-1185">Reference proteome</keyword>
<dbReference type="EMBL" id="BGPR01000095">
    <property type="protein sequence ID" value="GBL93672.1"/>
    <property type="molecule type" value="Genomic_DNA"/>
</dbReference>
<protein>
    <recommendedName>
        <fullName evidence="3">OTU domain-containing protein</fullName>
    </recommendedName>
</protein>
<gene>
    <name evidence="1" type="ORF">AVEN_25658_1</name>
</gene>
<sequence length="142" mass="16040">MMCQKYYKIPIVGDGNCLVKAISFCTYGSEDFYAEIREEVIPNITTRLGLLKDFTILKDSVVFKEYEIYYSFMVFFTDLHAVFKTEKSNGREPRSSKVAGVVLSKVCAGSELIWRAVQNAITSYFSPLVGKLLICERKTGGC</sequence>
<reference evidence="1 2" key="1">
    <citation type="journal article" date="2019" name="Sci. Rep.">
        <title>Orb-weaving spider Araneus ventricosus genome elucidates the spidroin gene catalogue.</title>
        <authorList>
            <person name="Kono N."/>
            <person name="Nakamura H."/>
            <person name="Ohtoshi R."/>
            <person name="Moran D.A.P."/>
            <person name="Shinohara A."/>
            <person name="Yoshida Y."/>
            <person name="Fujiwara M."/>
            <person name="Mori M."/>
            <person name="Tomita M."/>
            <person name="Arakawa K."/>
        </authorList>
    </citation>
    <scope>NUCLEOTIDE SEQUENCE [LARGE SCALE GENOMIC DNA]</scope>
</reference>
<proteinExistence type="predicted"/>
<name>A0A4Y2BN50_ARAVE</name>
<dbReference type="Gene3D" id="3.90.70.80">
    <property type="match status" value="1"/>
</dbReference>
<accession>A0A4Y2BN50</accession>
<comment type="caution">
    <text evidence="1">The sequence shown here is derived from an EMBL/GenBank/DDBJ whole genome shotgun (WGS) entry which is preliminary data.</text>
</comment>
<dbReference type="OrthoDB" id="6095088at2759"/>
<evidence type="ECO:0000313" key="2">
    <source>
        <dbReference type="Proteomes" id="UP000499080"/>
    </source>
</evidence>
<evidence type="ECO:0008006" key="3">
    <source>
        <dbReference type="Google" id="ProtNLM"/>
    </source>
</evidence>
<evidence type="ECO:0000313" key="1">
    <source>
        <dbReference type="EMBL" id="GBL93672.1"/>
    </source>
</evidence>
<organism evidence="1 2">
    <name type="scientific">Araneus ventricosus</name>
    <name type="common">Orbweaver spider</name>
    <name type="synonym">Epeira ventricosa</name>
    <dbReference type="NCBI Taxonomy" id="182803"/>
    <lineage>
        <taxon>Eukaryota</taxon>
        <taxon>Metazoa</taxon>
        <taxon>Ecdysozoa</taxon>
        <taxon>Arthropoda</taxon>
        <taxon>Chelicerata</taxon>
        <taxon>Arachnida</taxon>
        <taxon>Araneae</taxon>
        <taxon>Araneomorphae</taxon>
        <taxon>Entelegynae</taxon>
        <taxon>Araneoidea</taxon>
        <taxon>Araneidae</taxon>
        <taxon>Araneus</taxon>
    </lineage>
</organism>
<dbReference type="AlphaFoldDB" id="A0A4Y2BN50"/>
<dbReference type="Proteomes" id="UP000499080">
    <property type="component" value="Unassembled WGS sequence"/>
</dbReference>